<protein>
    <submittedName>
        <fullName evidence="1">Uncharacterized protein</fullName>
    </submittedName>
</protein>
<accession>A0A1X7LTA6</accession>
<keyword evidence="2" id="KW-1185">Reference proteome</keyword>
<evidence type="ECO:0000313" key="2">
    <source>
        <dbReference type="Proteomes" id="UP000193834"/>
    </source>
</evidence>
<name>A0A1X7LTA6_9BACL</name>
<proteinExistence type="predicted"/>
<dbReference type="AlphaFoldDB" id="A0A1X7LTA6"/>
<dbReference type="Proteomes" id="UP000193834">
    <property type="component" value="Unassembled WGS sequence"/>
</dbReference>
<reference evidence="1 2" key="1">
    <citation type="submission" date="2017-04" db="EMBL/GenBank/DDBJ databases">
        <authorList>
            <person name="Afonso C.L."/>
            <person name="Miller P.J."/>
            <person name="Scott M.A."/>
            <person name="Spackman E."/>
            <person name="Goraichik I."/>
            <person name="Dimitrov K.M."/>
            <person name="Suarez D.L."/>
            <person name="Swayne D.E."/>
        </authorList>
    </citation>
    <scope>NUCLEOTIDE SEQUENCE [LARGE SCALE GENOMIC DNA]</scope>
    <source>
        <strain evidence="1 2">11</strain>
    </source>
</reference>
<organism evidence="1 2">
    <name type="scientific">Paenibacillus aquistagni</name>
    <dbReference type="NCBI Taxonomy" id="1852522"/>
    <lineage>
        <taxon>Bacteria</taxon>
        <taxon>Bacillati</taxon>
        <taxon>Bacillota</taxon>
        <taxon>Bacilli</taxon>
        <taxon>Bacillales</taxon>
        <taxon>Paenibacillaceae</taxon>
        <taxon>Paenibacillus</taxon>
    </lineage>
</organism>
<sequence length="314" mass="35571">MVDINHPVFRMPSLLQEVIRWEQECAAHVPYLERPSGLFLGIEGDGNGYYLCSPIDSIRFADTGMDGIHYAFLTDFDANQDLAKVPIICVSPMDFDNAVRLVACNLRQFFQLWFSHDGWGRALLLNDFESDEAYACHIRKQMEETCASDSFDQERYHRELRAASASAVHRFGLQDISNPVEHIRWIRQQRKPCCLLPTQDGLGIMPLTSSIEKVEVEPHPWSAMDIEYEDLQALDAFLSNSSIEAILSFVRDYQHQGVVHEPSLRLIGASLQQHGFELEAKKLRDAVYPFLEQNRGGVQVLSVGMIIGENIGGN</sequence>
<dbReference type="RefSeq" id="WP_085497713.1">
    <property type="nucleotide sequence ID" value="NZ_FXAZ01000007.1"/>
</dbReference>
<gene>
    <name evidence="1" type="ORF">SAMN06295960_4227</name>
</gene>
<dbReference type="OrthoDB" id="264488at2"/>
<evidence type="ECO:0000313" key="1">
    <source>
        <dbReference type="EMBL" id="SMG56717.1"/>
    </source>
</evidence>
<dbReference type="EMBL" id="FXAZ01000007">
    <property type="protein sequence ID" value="SMG56717.1"/>
    <property type="molecule type" value="Genomic_DNA"/>
</dbReference>